<dbReference type="Pfam" id="PF02687">
    <property type="entry name" value="FtsX"/>
    <property type="match status" value="2"/>
</dbReference>
<reference evidence="9 10" key="1">
    <citation type="submission" date="2024-09" db="EMBL/GenBank/DDBJ databases">
        <authorList>
            <person name="Sun Q."/>
            <person name="Mori K."/>
        </authorList>
    </citation>
    <scope>NUCLEOTIDE SEQUENCE [LARGE SCALE GENOMIC DNA]</scope>
    <source>
        <strain evidence="9 10">JCM 4414</strain>
    </source>
</reference>
<evidence type="ECO:0000256" key="3">
    <source>
        <dbReference type="ARBA" id="ARBA00022692"/>
    </source>
</evidence>
<keyword evidence="5 7" id="KW-0472">Membrane</keyword>
<dbReference type="InterPro" id="IPR038766">
    <property type="entry name" value="Membrane_comp_ABC_pdt"/>
</dbReference>
<feature type="transmembrane region" description="Helical" evidence="7">
    <location>
        <begin position="302"/>
        <end position="323"/>
    </location>
</feature>
<feature type="transmembrane region" description="Helical" evidence="7">
    <location>
        <begin position="465"/>
        <end position="486"/>
    </location>
</feature>
<keyword evidence="4 7" id="KW-1133">Transmembrane helix</keyword>
<dbReference type="InterPro" id="IPR003838">
    <property type="entry name" value="ABC3_permease_C"/>
</dbReference>
<dbReference type="EMBL" id="JBHMCT010000009">
    <property type="protein sequence ID" value="MFB9555551.1"/>
    <property type="molecule type" value="Genomic_DNA"/>
</dbReference>
<feature type="transmembrane region" description="Helical" evidence="7">
    <location>
        <begin position="767"/>
        <end position="786"/>
    </location>
</feature>
<feature type="transmembrane region" description="Helical" evidence="7">
    <location>
        <begin position="385"/>
        <end position="403"/>
    </location>
</feature>
<feature type="transmembrane region" description="Helical" evidence="7">
    <location>
        <begin position="343"/>
        <end position="364"/>
    </location>
</feature>
<accession>A0ABV5QPX0</accession>
<organism evidence="9 10">
    <name type="scientific">Streptomyces roseoviridis</name>
    <dbReference type="NCBI Taxonomy" id="67361"/>
    <lineage>
        <taxon>Bacteria</taxon>
        <taxon>Bacillati</taxon>
        <taxon>Actinomycetota</taxon>
        <taxon>Actinomycetes</taxon>
        <taxon>Kitasatosporales</taxon>
        <taxon>Streptomycetaceae</taxon>
        <taxon>Streptomyces</taxon>
    </lineage>
</organism>
<feature type="region of interest" description="Disordered" evidence="6">
    <location>
        <begin position="1"/>
        <end position="58"/>
    </location>
</feature>
<evidence type="ECO:0000256" key="4">
    <source>
        <dbReference type="ARBA" id="ARBA00022989"/>
    </source>
</evidence>
<comment type="subcellular location">
    <subcellularLocation>
        <location evidence="1">Cell membrane</location>
        <topology evidence="1">Multi-pass membrane protein</topology>
    </subcellularLocation>
</comment>
<evidence type="ECO:0000313" key="9">
    <source>
        <dbReference type="EMBL" id="MFB9555551.1"/>
    </source>
</evidence>
<evidence type="ECO:0000256" key="5">
    <source>
        <dbReference type="ARBA" id="ARBA00023136"/>
    </source>
</evidence>
<feature type="compositionally biased region" description="Gly residues" evidence="6">
    <location>
        <begin position="1"/>
        <end position="14"/>
    </location>
</feature>
<feature type="transmembrane region" description="Helical" evidence="7">
    <location>
        <begin position="77"/>
        <end position="98"/>
    </location>
</feature>
<feature type="transmembrane region" description="Helical" evidence="7">
    <location>
        <begin position="711"/>
        <end position="729"/>
    </location>
</feature>
<name>A0ABV5QPX0_9ACTN</name>
<evidence type="ECO:0000256" key="2">
    <source>
        <dbReference type="ARBA" id="ARBA00022475"/>
    </source>
</evidence>
<evidence type="ECO:0000256" key="7">
    <source>
        <dbReference type="SAM" id="Phobius"/>
    </source>
</evidence>
<evidence type="ECO:0000313" key="10">
    <source>
        <dbReference type="Proteomes" id="UP001589716"/>
    </source>
</evidence>
<sequence>MSGTGTGSGIGETGTTGSATATAGGTGTSGIAATGTGAEDGRAGGTAPRGHRPGPGAWIRDLALGARFAVTGGRGSWLRTALTATGIGLGVALLLAAASMPSMIFQREVREAARAVDASELVPQAGPDTFRYADQSTLYRGDTVTGLLLQPDGPRPAVPPGAAKVPAPGEMLVSPALRDLLASPEGALLRERLPYEITGTLGDAALIGPAELRYVAGTDILAAYGHEGRGRRYGWSVPEEPMNAFLLLLVVIACVVLLLPVLVFIATAVRFGGEQRDRRLAALRLVGADTATTRRIAAGESLAGALFGLAAGAGLFALARQLAGTVRIWDVNAFPSDVSPVPWLAALIVAIVPVAAVVVSLVALRGVAIEPLGVVRTATPRPRRLAWRLVLLLAGAAILVPSVGQVDVDDTSINMPGVAIGATLALVGLTTLLPWLVEALVKRLRGGPVAWQLATRRLQLSSGTAARAVSGLVVAAAGAIALQMLFQAMQNDFTRVTDMDTARAQMATKVEARTADDARRAIEKLSATKGVTGVVGTIESSVWRPGPLRAGEDFTPITSIAVGDCASLKEFAHLPSCTDGDVFIALAHGGAGPDDAWVARTAKPGATVALRDPETHEGPVPTWRIPDTARTVDARLDPMGRVQFGVMATPKAIDAARLDAPEAGVMIRIDPTVPDAAEHVRNAVAAVDPITRVQTLQDLERDAQFSSVRTGILVGATLTMLLVATSLLVTTLEQLRERRRLLSSLVAFGTRRATLGWSVLWQTAVPIALGLALAVAGGLGLGLVLLRMIGKQVEDWWVFLPVTGVGGGLILLVTLLSLPVLWRLMRADGLRTE</sequence>
<keyword evidence="2" id="KW-1003">Cell membrane</keyword>
<dbReference type="PANTHER" id="PTHR30287">
    <property type="entry name" value="MEMBRANE COMPONENT OF PREDICTED ABC SUPERFAMILY METABOLITE UPTAKE TRANSPORTER"/>
    <property type="match status" value="1"/>
</dbReference>
<feature type="transmembrane region" description="Helical" evidence="7">
    <location>
        <begin position="244"/>
        <end position="269"/>
    </location>
</feature>
<dbReference type="PANTHER" id="PTHR30287:SF2">
    <property type="entry name" value="BLL1001 PROTEIN"/>
    <property type="match status" value="1"/>
</dbReference>
<keyword evidence="3 7" id="KW-0812">Transmembrane</keyword>
<evidence type="ECO:0000256" key="6">
    <source>
        <dbReference type="SAM" id="MobiDB-lite"/>
    </source>
</evidence>
<gene>
    <name evidence="9" type="ORF">ACFFTP_15325</name>
</gene>
<evidence type="ECO:0000259" key="8">
    <source>
        <dbReference type="Pfam" id="PF02687"/>
    </source>
</evidence>
<keyword evidence="10" id="KW-1185">Reference proteome</keyword>
<comment type="caution">
    <text evidence="9">The sequence shown here is derived from an EMBL/GenBank/DDBJ whole genome shotgun (WGS) entry which is preliminary data.</text>
</comment>
<protein>
    <submittedName>
        <fullName evidence="9">FtsX-like permease family protein</fullName>
    </submittedName>
</protein>
<dbReference type="Proteomes" id="UP001589716">
    <property type="component" value="Unassembled WGS sequence"/>
</dbReference>
<dbReference type="RefSeq" id="WP_345485899.1">
    <property type="nucleotide sequence ID" value="NZ_BAAAWU010000001.1"/>
</dbReference>
<feature type="domain" description="ABC3 transporter permease C-terminal" evidence="8">
    <location>
        <begin position="715"/>
        <end position="826"/>
    </location>
</feature>
<feature type="transmembrane region" description="Helical" evidence="7">
    <location>
        <begin position="415"/>
        <end position="437"/>
    </location>
</feature>
<evidence type="ECO:0000256" key="1">
    <source>
        <dbReference type="ARBA" id="ARBA00004651"/>
    </source>
</evidence>
<feature type="compositionally biased region" description="Low complexity" evidence="6">
    <location>
        <begin position="15"/>
        <end position="37"/>
    </location>
</feature>
<feature type="transmembrane region" description="Helical" evidence="7">
    <location>
        <begin position="798"/>
        <end position="822"/>
    </location>
</feature>
<proteinExistence type="predicted"/>
<feature type="domain" description="ABC3 transporter permease C-terminal" evidence="8">
    <location>
        <begin position="252"/>
        <end position="366"/>
    </location>
</feature>